<dbReference type="Gene3D" id="2.30.42.10">
    <property type="match status" value="1"/>
</dbReference>
<evidence type="ECO:0000259" key="3">
    <source>
        <dbReference type="PROSITE" id="PS50186"/>
    </source>
</evidence>
<evidence type="ECO:0000313" key="5">
    <source>
        <dbReference type="Proteomes" id="UP001186944"/>
    </source>
</evidence>
<dbReference type="InterPro" id="IPR036390">
    <property type="entry name" value="WH_DNA-bd_sf"/>
</dbReference>
<dbReference type="Pfam" id="PF00610">
    <property type="entry name" value="DEP"/>
    <property type="match status" value="2"/>
</dbReference>
<gene>
    <name evidence="4" type="ORF">FSP39_001915</name>
</gene>
<dbReference type="GO" id="GO:0007186">
    <property type="term" value="P:G protein-coupled receptor signaling pathway"/>
    <property type="evidence" value="ECO:0007669"/>
    <property type="project" value="TreeGrafter"/>
</dbReference>
<dbReference type="GO" id="GO:0005085">
    <property type="term" value="F:guanyl-nucleotide exchange factor activity"/>
    <property type="evidence" value="ECO:0007669"/>
    <property type="project" value="TreeGrafter"/>
</dbReference>
<dbReference type="InterPro" id="IPR036388">
    <property type="entry name" value="WH-like_DNA-bd_sf"/>
</dbReference>
<dbReference type="EMBL" id="VSWD01000010">
    <property type="protein sequence ID" value="KAK3089227.1"/>
    <property type="molecule type" value="Genomic_DNA"/>
</dbReference>
<keyword evidence="5" id="KW-1185">Reference proteome</keyword>
<feature type="compositionally biased region" description="Low complexity" evidence="1">
    <location>
        <begin position="282"/>
        <end position="293"/>
    </location>
</feature>
<feature type="region of interest" description="Disordered" evidence="1">
    <location>
        <begin position="279"/>
        <end position="299"/>
    </location>
</feature>
<evidence type="ECO:0000256" key="1">
    <source>
        <dbReference type="SAM" id="MobiDB-lite"/>
    </source>
</evidence>
<dbReference type="AlphaFoldDB" id="A0AA88XRN3"/>
<dbReference type="SMART" id="SM00049">
    <property type="entry name" value="DEP"/>
    <property type="match status" value="2"/>
</dbReference>
<dbReference type="GO" id="GO:0023051">
    <property type="term" value="P:regulation of signaling"/>
    <property type="evidence" value="ECO:0007669"/>
    <property type="project" value="TreeGrafter"/>
</dbReference>
<dbReference type="GO" id="GO:0035556">
    <property type="term" value="P:intracellular signal transduction"/>
    <property type="evidence" value="ECO:0007669"/>
    <property type="project" value="InterPro"/>
</dbReference>
<dbReference type="SUPFAM" id="SSF46785">
    <property type="entry name" value="Winged helix' DNA-binding domain"/>
    <property type="match status" value="2"/>
</dbReference>
<dbReference type="InterPro" id="IPR000591">
    <property type="entry name" value="DEP_dom"/>
</dbReference>
<feature type="region of interest" description="Disordered" evidence="1">
    <location>
        <begin position="227"/>
        <end position="251"/>
    </location>
</feature>
<feature type="domain" description="DEP" evidence="3">
    <location>
        <begin position="25"/>
        <end position="103"/>
    </location>
</feature>
<dbReference type="InterPro" id="IPR051832">
    <property type="entry name" value="mTOR-Rac_regulators"/>
</dbReference>
<dbReference type="PROSITE" id="PS50186">
    <property type="entry name" value="DEP"/>
    <property type="match status" value="2"/>
</dbReference>
<dbReference type="GO" id="GO:0005096">
    <property type="term" value="F:GTPase activator activity"/>
    <property type="evidence" value="ECO:0007669"/>
    <property type="project" value="TreeGrafter"/>
</dbReference>
<dbReference type="InterPro" id="IPR036034">
    <property type="entry name" value="PDZ_sf"/>
</dbReference>
<evidence type="ECO:0008006" key="6">
    <source>
        <dbReference type="Google" id="ProtNLM"/>
    </source>
</evidence>
<dbReference type="SMART" id="SM00228">
    <property type="entry name" value="PDZ"/>
    <property type="match status" value="1"/>
</dbReference>
<evidence type="ECO:0000313" key="4">
    <source>
        <dbReference type="EMBL" id="KAK3089227.1"/>
    </source>
</evidence>
<reference evidence="4" key="1">
    <citation type="submission" date="2019-08" db="EMBL/GenBank/DDBJ databases">
        <title>The improved chromosome-level genome for the pearl oyster Pinctada fucata martensii using PacBio sequencing and Hi-C.</title>
        <authorList>
            <person name="Zheng Z."/>
        </authorList>
    </citation>
    <scope>NUCLEOTIDE SEQUENCE</scope>
    <source>
        <strain evidence="4">ZZ-2019</strain>
        <tissue evidence="4">Adductor muscle</tissue>
    </source>
</reference>
<feature type="domain" description="DEP" evidence="3">
    <location>
        <begin position="148"/>
        <end position="205"/>
    </location>
</feature>
<comment type="caution">
    <text evidence="4">The sequence shown here is derived from an EMBL/GenBank/DDBJ whole genome shotgun (WGS) entry which is preliminary data.</text>
</comment>
<feature type="domain" description="PDZ" evidence="2">
    <location>
        <begin position="333"/>
        <end position="400"/>
    </location>
</feature>
<protein>
    <recommendedName>
        <fullName evidence="6">DEP domain-containing protein</fullName>
    </recommendedName>
</protein>
<proteinExistence type="predicted"/>
<evidence type="ECO:0000259" key="2">
    <source>
        <dbReference type="PROSITE" id="PS50106"/>
    </source>
</evidence>
<dbReference type="PANTHER" id="PTHR22829">
    <property type="entry name" value="DEP DOMAIN PROTEIN"/>
    <property type="match status" value="1"/>
</dbReference>
<dbReference type="InterPro" id="IPR041489">
    <property type="entry name" value="PDZ_6"/>
</dbReference>
<feature type="compositionally biased region" description="Basic and acidic residues" evidence="1">
    <location>
        <begin position="227"/>
        <end position="237"/>
    </location>
</feature>
<name>A0AA88XRN3_PINIB</name>
<dbReference type="PROSITE" id="PS50106">
    <property type="entry name" value="PDZ"/>
    <property type="match status" value="1"/>
</dbReference>
<dbReference type="SUPFAM" id="SSF50156">
    <property type="entry name" value="PDZ domain-like"/>
    <property type="match status" value="1"/>
</dbReference>
<organism evidence="4 5">
    <name type="scientific">Pinctada imbricata</name>
    <name type="common">Atlantic pearl-oyster</name>
    <name type="synonym">Pinctada martensii</name>
    <dbReference type="NCBI Taxonomy" id="66713"/>
    <lineage>
        <taxon>Eukaryota</taxon>
        <taxon>Metazoa</taxon>
        <taxon>Spiralia</taxon>
        <taxon>Lophotrochozoa</taxon>
        <taxon>Mollusca</taxon>
        <taxon>Bivalvia</taxon>
        <taxon>Autobranchia</taxon>
        <taxon>Pteriomorphia</taxon>
        <taxon>Pterioida</taxon>
        <taxon>Pterioidea</taxon>
        <taxon>Pteriidae</taxon>
        <taxon>Pinctada</taxon>
    </lineage>
</organism>
<dbReference type="Proteomes" id="UP001186944">
    <property type="component" value="Unassembled WGS sequence"/>
</dbReference>
<dbReference type="InterPro" id="IPR001478">
    <property type="entry name" value="PDZ"/>
</dbReference>
<dbReference type="GO" id="GO:0005886">
    <property type="term" value="C:plasma membrane"/>
    <property type="evidence" value="ECO:0007669"/>
    <property type="project" value="TreeGrafter"/>
</dbReference>
<dbReference type="Gene3D" id="1.10.10.10">
    <property type="entry name" value="Winged helix-like DNA-binding domain superfamily/Winged helix DNA-binding domain"/>
    <property type="match status" value="2"/>
</dbReference>
<dbReference type="Pfam" id="PF17820">
    <property type="entry name" value="PDZ_6"/>
    <property type="match status" value="1"/>
</dbReference>
<accession>A0AA88XRN3</accession>
<sequence>MDAVVRERSLSVSDTFEMYAIGEHLRSEMSINGLIKDRKYHFRSYKTCFQGNETVDWLVRCHHCDHRRGAVTAMRMLQDRGFLHHVCDDHRFKDEALFYRFRIEEKTNMEEYTDLQNFYEGNKYYKILMSSKKGAIRSYHLRGQVYHNAFMGAAFVDLLLNTGEVATKEEAVKIGRNLLENCIIRHITDEYHFRNDDMLLYQFTVNYDCKSSLSEVLKYNLGLDRRDSADSRKDSADSRTSGSEHVFERPHGNRNVMAAHAILLPDGLGDTSHHVIDRNLSDKSGSFDSSMSDGENHQPRSVLLRRVTPDELEAPDTPYVKTCHRVFDDPVGYGFVVRGEGPAYIQTIDPSGPAAAAGLKVRQYVYSVNGENVLRRDHRSVARLIMRSSPYVNICVMTHKRDAD</sequence>
<dbReference type="PANTHER" id="PTHR22829:SF16">
    <property type="entry name" value="PH DOMAIN-CONTAINING PROTEIN"/>
    <property type="match status" value="1"/>
</dbReference>